<dbReference type="InterPro" id="IPR050922">
    <property type="entry name" value="LytR/CpsA/Psr_CW_biosynth"/>
</dbReference>
<sequence length="468" mass="50370">MNEWPNGYGRGGQAPEPEGPRAMPHVRRPVPGQRPYPPQGQPPYPPQGPPPYGQHPGGETSEFPEYFDDGDQGGYEGYDARGGHQGRPGQGSGYEPPYDSGYNTGQVYGAPADRGGHQGQQPPRGPGGGGRSPSGPARPPGPAPDWRRRIKIGSIVLASTIFVVSVATYFWADGKVRREVDLSKVIERPREDDCTTYLIVGSDSRKGMSAEEKKRLRTGSAGGKRTDSMMILADCGGGATMISLPRDSDVEIPSFKGSESGKLFPAQGRRVKLNAAYAEDGPELLVRTVEHNTHLRIDHYAEIGFAGFASVVDAIGGVEMDIPKAFKDKKSGADFQAGKQTLDGEQALAFVRTRYAFAESDLARTKNQQKFLSALANQTATPGTILNPFKLYPVMGAGLDTLVVDKDMSLWDLSQMFFAMKGITGGDGKSMNIPISGSRGGNLVWDKAKVAEIVKQIQNDEKVTVESN</sequence>
<dbReference type="PANTHER" id="PTHR33392">
    <property type="entry name" value="POLYISOPRENYL-TEICHOIC ACID--PEPTIDOGLYCAN TEICHOIC ACID TRANSFERASE TAGU"/>
    <property type="match status" value="1"/>
</dbReference>
<evidence type="ECO:0000256" key="2">
    <source>
        <dbReference type="SAM" id="MobiDB-lite"/>
    </source>
</evidence>
<proteinExistence type="inferred from homology"/>
<gene>
    <name evidence="5" type="ORF">SYYSPA8_33125</name>
</gene>
<dbReference type="Gene3D" id="3.40.630.190">
    <property type="entry name" value="LCP protein"/>
    <property type="match status" value="1"/>
</dbReference>
<feature type="transmembrane region" description="Helical" evidence="3">
    <location>
        <begin position="152"/>
        <end position="172"/>
    </location>
</feature>
<evidence type="ECO:0000259" key="4">
    <source>
        <dbReference type="Pfam" id="PF03816"/>
    </source>
</evidence>
<dbReference type="RefSeq" id="WP_323451192.1">
    <property type="nucleotide sequence ID" value="NZ_BSBI01000019.1"/>
</dbReference>
<feature type="domain" description="Cell envelope-related transcriptional attenuator" evidence="4">
    <location>
        <begin position="225"/>
        <end position="379"/>
    </location>
</feature>
<feature type="region of interest" description="Disordered" evidence="2">
    <location>
        <begin position="1"/>
        <end position="146"/>
    </location>
</feature>
<dbReference type="NCBIfam" id="TIGR00350">
    <property type="entry name" value="lytR_cpsA_psr"/>
    <property type="match status" value="1"/>
</dbReference>
<organism evidence="5 6">
    <name type="scientific">Streptomyces yaizuensis</name>
    <dbReference type="NCBI Taxonomy" id="2989713"/>
    <lineage>
        <taxon>Bacteria</taxon>
        <taxon>Bacillati</taxon>
        <taxon>Actinomycetota</taxon>
        <taxon>Actinomycetes</taxon>
        <taxon>Kitasatosporales</taxon>
        <taxon>Streptomycetaceae</taxon>
        <taxon>Streptomyces</taxon>
    </lineage>
</organism>
<feature type="compositionally biased region" description="Gly residues" evidence="2">
    <location>
        <begin position="83"/>
        <end position="92"/>
    </location>
</feature>
<dbReference type="PANTHER" id="PTHR33392:SF6">
    <property type="entry name" value="POLYISOPRENYL-TEICHOIC ACID--PEPTIDOGLYCAN TEICHOIC ACID TRANSFERASE TAGU"/>
    <property type="match status" value="1"/>
</dbReference>
<dbReference type="InterPro" id="IPR004474">
    <property type="entry name" value="LytR_CpsA_psr"/>
</dbReference>
<evidence type="ECO:0000313" key="6">
    <source>
        <dbReference type="Proteomes" id="UP001291653"/>
    </source>
</evidence>
<feature type="compositionally biased region" description="Pro residues" evidence="2">
    <location>
        <begin position="32"/>
        <end position="53"/>
    </location>
</feature>
<protein>
    <submittedName>
        <fullName evidence="5">LCP family protein</fullName>
    </submittedName>
</protein>
<evidence type="ECO:0000313" key="5">
    <source>
        <dbReference type="EMBL" id="GLF99244.1"/>
    </source>
</evidence>
<accession>A0ABQ5P9H9</accession>
<keyword evidence="3" id="KW-0812">Transmembrane</keyword>
<evidence type="ECO:0000256" key="1">
    <source>
        <dbReference type="ARBA" id="ARBA00006068"/>
    </source>
</evidence>
<keyword evidence="3" id="KW-0472">Membrane</keyword>
<dbReference type="EMBL" id="BSBI01000019">
    <property type="protein sequence ID" value="GLF99244.1"/>
    <property type="molecule type" value="Genomic_DNA"/>
</dbReference>
<evidence type="ECO:0000256" key="3">
    <source>
        <dbReference type="SAM" id="Phobius"/>
    </source>
</evidence>
<reference evidence="5 6" key="1">
    <citation type="submission" date="2022-10" db="EMBL/GenBank/DDBJ databases">
        <title>Draft genome sequence of Streptomyces sp. YSPA8.</title>
        <authorList>
            <person name="Moriuchi R."/>
            <person name="Dohra H."/>
            <person name="Yamamura H."/>
            <person name="Kodani S."/>
        </authorList>
    </citation>
    <scope>NUCLEOTIDE SEQUENCE [LARGE SCALE GENOMIC DNA]</scope>
    <source>
        <strain evidence="5 6">YSPA8</strain>
    </source>
</reference>
<comment type="similarity">
    <text evidence="1">Belongs to the LytR/CpsA/Psr (LCP) family.</text>
</comment>
<dbReference type="Proteomes" id="UP001291653">
    <property type="component" value="Unassembled WGS sequence"/>
</dbReference>
<comment type="caution">
    <text evidence="5">The sequence shown here is derived from an EMBL/GenBank/DDBJ whole genome shotgun (WGS) entry which is preliminary data.</text>
</comment>
<name>A0ABQ5P9H9_9ACTN</name>
<keyword evidence="3" id="KW-1133">Transmembrane helix</keyword>
<keyword evidence="6" id="KW-1185">Reference proteome</keyword>
<dbReference type="Pfam" id="PF03816">
    <property type="entry name" value="LytR_cpsA_psr"/>
    <property type="match status" value="1"/>
</dbReference>